<proteinExistence type="predicted"/>
<dbReference type="RefSeq" id="WP_380722303.1">
    <property type="nucleotide sequence ID" value="NZ_JBHTLK010000032.1"/>
</dbReference>
<dbReference type="Gene3D" id="3.30.565.10">
    <property type="entry name" value="Histidine kinase-like ATPase, C-terminal domain"/>
    <property type="match status" value="1"/>
</dbReference>
<protein>
    <recommendedName>
        <fullName evidence="3">Histidine kinase-like protein</fullName>
    </recommendedName>
</protein>
<dbReference type="InterPro" id="IPR036890">
    <property type="entry name" value="HATPase_C_sf"/>
</dbReference>
<organism evidence="1 2">
    <name type="scientific">Saccharothrix hoggarensis</name>
    <dbReference type="NCBI Taxonomy" id="913853"/>
    <lineage>
        <taxon>Bacteria</taxon>
        <taxon>Bacillati</taxon>
        <taxon>Actinomycetota</taxon>
        <taxon>Actinomycetes</taxon>
        <taxon>Pseudonocardiales</taxon>
        <taxon>Pseudonocardiaceae</taxon>
        <taxon>Saccharothrix</taxon>
    </lineage>
</organism>
<sequence>MTGPDDGSAVLVMETHGSPSRAEVEAWLRDRLVGWLDHDVLLVGVLVGELLDNAWRCGEPPYVLELVMDPWTETLTIRVRDHARRHTARWSLGAGLLIVDGLTAQWGVVSASESTTVWAKVRFED</sequence>
<comment type="caution">
    <text evidence="1">The sequence shown here is derived from an EMBL/GenBank/DDBJ whole genome shotgun (WGS) entry which is preliminary data.</text>
</comment>
<dbReference type="Proteomes" id="UP001597168">
    <property type="component" value="Unassembled WGS sequence"/>
</dbReference>
<evidence type="ECO:0000313" key="2">
    <source>
        <dbReference type="Proteomes" id="UP001597168"/>
    </source>
</evidence>
<gene>
    <name evidence="1" type="ORF">ACFQ3T_09175</name>
</gene>
<dbReference type="EMBL" id="JBHTLK010000032">
    <property type="protein sequence ID" value="MFD1147294.1"/>
    <property type="molecule type" value="Genomic_DNA"/>
</dbReference>
<evidence type="ECO:0000313" key="1">
    <source>
        <dbReference type="EMBL" id="MFD1147294.1"/>
    </source>
</evidence>
<dbReference type="SUPFAM" id="SSF55874">
    <property type="entry name" value="ATPase domain of HSP90 chaperone/DNA topoisomerase II/histidine kinase"/>
    <property type="match status" value="1"/>
</dbReference>
<name>A0ABW3QR27_9PSEU</name>
<evidence type="ECO:0008006" key="3">
    <source>
        <dbReference type="Google" id="ProtNLM"/>
    </source>
</evidence>
<accession>A0ABW3QR27</accession>
<keyword evidence="2" id="KW-1185">Reference proteome</keyword>
<reference evidence="2" key="1">
    <citation type="journal article" date="2019" name="Int. J. Syst. Evol. Microbiol.">
        <title>The Global Catalogue of Microorganisms (GCM) 10K type strain sequencing project: providing services to taxonomists for standard genome sequencing and annotation.</title>
        <authorList>
            <consortium name="The Broad Institute Genomics Platform"/>
            <consortium name="The Broad Institute Genome Sequencing Center for Infectious Disease"/>
            <person name="Wu L."/>
            <person name="Ma J."/>
        </authorList>
    </citation>
    <scope>NUCLEOTIDE SEQUENCE [LARGE SCALE GENOMIC DNA]</scope>
    <source>
        <strain evidence="2">CCUG 60214</strain>
    </source>
</reference>
<dbReference type="CDD" id="cd16936">
    <property type="entry name" value="HATPase_RsbW-like"/>
    <property type="match status" value="1"/>
</dbReference>